<comment type="caution">
    <text evidence="3">The sequence shown here is derived from an EMBL/GenBank/DDBJ whole genome shotgun (WGS) entry which is preliminary data.</text>
</comment>
<dbReference type="InterPro" id="IPR040511">
    <property type="entry name" value="AGS_C"/>
</dbReference>
<evidence type="ECO:0000313" key="3">
    <source>
        <dbReference type="EMBL" id="TVU57673.1"/>
    </source>
</evidence>
<name>A0A558GLJ5_9CORY</name>
<keyword evidence="1" id="KW-0051">Antiviral defense</keyword>
<dbReference type="AlphaFoldDB" id="A0A558GLJ5"/>
<evidence type="ECO:0000256" key="1">
    <source>
        <dbReference type="ARBA" id="ARBA00023118"/>
    </source>
</evidence>
<dbReference type="Pfam" id="PF18134">
    <property type="entry name" value="AGS_C"/>
    <property type="match status" value="1"/>
</dbReference>
<dbReference type="InterPro" id="IPR006116">
    <property type="entry name" value="NT_2-5OAS_ClassI-CCAase"/>
</dbReference>
<gene>
    <name evidence="3" type="ORF">FQK23_01030</name>
</gene>
<dbReference type="GO" id="GO:0016779">
    <property type="term" value="F:nucleotidyltransferase activity"/>
    <property type="evidence" value="ECO:0007669"/>
    <property type="project" value="InterPro"/>
</dbReference>
<evidence type="ECO:0000313" key="4">
    <source>
        <dbReference type="Proteomes" id="UP000320531"/>
    </source>
</evidence>
<dbReference type="CDD" id="cd05400">
    <property type="entry name" value="NT_2-5OAS_ClassI-CCAase"/>
    <property type="match status" value="1"/>
</dbReference>
<dbReference type="InterPro" id="IPR043519">
    <property type="entry name" value="NT_sf"/>
</dbReference>
<proteinExistence type="predicted"/>
<dbReference type="Pfam" id="PF18144">
    <property type="entry name" value="SMODS"/>
    <property type="match status" value="1"/>
</dbReference>
<organism evidence="3 4">
    <name type="scientific">Corynebacterium aurimucosum</name>
    <dbReference type="NCBI Taxonomy" id="169292"/>
    <lineage>
        <taxon>Bacteria</taxon>
        <taxon>Bacillati</taxon>
        <taxon>Actinomycetota</taxon>
        <taxon>Actinomycetes</taxon>
        <taxon>Mycobacteriales</taxon>
        <taxon>Corynebacteriaceae</taxon>
        <taxon>Corynebacterium</taxon>
    </lineage>
</organism>
<dbReference type="GO" id="GO:0051607">
    <property type="term" value="P:defense response to virus"/>
    <property type="evidence" value="ECO:0007669"/>
    <property type="project" value="UniProtKB-KW"/>
</dbReference>
<evidence type="ECO:0000259" key="2">
    <source>
        <dbReference type="Pfam" id="PF18134"/>
    </source>
</evidence>
<sequence length="436" mass="49884">MAEEVTIVDQNELLSDTLNNLKIDNADIIGQRRDEITKTLNKEFAGSESDSANRLMVGSWGRHTAIRGISDLDMLYLLPAILRDELVSDGGAYKALSQVRTALKHRYPKTAIDVDRLVVKVQFGDFKFEVQPVFETNDRHFEYPDTYKDCWKLTKPRDEIEAIRELDGSTGGKARKLCKLTRAWKKKHDVPINGLLIDTLVHRYLTSQLADDVTLPKLPILIEDFFNYLSELPKQDTWYALGSGQKITNERHFQNKAKKAFSLCQDAIAANGKSTMNRKWRSIFGKCVPLDSNDQARAPRLETFSYVDTEQFIEERFPASASISELAVECIVTQDGFRSETLRRILGTYSFLRPNKQLDFKVDTKDLPPRTELWWKVLNRGDEAKRRNQIRGQIFKDSGKGNHRESTLFSGHHYVECYAVRDGVLIARGHVDVPII</sequence>
<dbReference type="SUPFAM" id="SSF81301">
    <property type="entry name" value="Nucleotidyltransferase"/>
    <property type="match status" value="1"/>
</dbReference>
<feature type="domain" description="Adenylyl/Guanylyl and SMODS C-terminal sensor" evidence="2">
    <location>
        <begin position="308"/>
        <end position="435"/>
    </location>
</feature>
<dbReference type="Proteomes" id="UP000320531">
    <property type="component" value="Unassembled WGS sequence"/>
</dbReference>
<keyword evidence="3" id="KW-0808">Transferase</keyword>
<dbReference type="Gene3D" id="3.30.460.10">
    <property type="entry name" value="Beta Polymerase, domain 2"/>
    <property type="match status" value="1"/>
</dbReference>
<reference evidence="3 4" key="1">
    <citation type="submission" date="2019-07" db="EMBL/GenBank/DDBJ databases">
        <title>Draft genome of C. aurimucosum strain 14-2523.</title>
        <authorList>
            <person name="Pacheco L.G.C."/>
            <person name="Aguiar E.R.G.R."/>
            <person name="Navas J."/>
            <person name="Santos C.S."/>
            <person name="Rocha D.J.P.G."/>
        </authorList>
    </citation>
    <scope>NUCLEOTIDE SEQUENCE [LARGE SCALE GENOMIC DNA]</scope>
    <source>
        <strain evidence="3 4">14-2523</strain>
    </source>
</reference>
<protein>
    <submittedName>
        <fullName evidence="3">Nucleotidyltransferase</fullName>
    </submittedName>
</protein>
<accession>A0A558GLJ5</accession>
<dbReference type="EMBL" id="VMTY01000002">
    <property type="protein sequence ID" value="TVU57673.1"/>
    <property type="molecule type" value="Genomic_DNA"/>
</dbReference>